<dbReference type="EMBL" id="KN669908">
    <property type="protein sequence ID" value="KHN03151.1"/>
    <property type="molecule type" value="Genomic_DNA"/>
</dbReference>
<sequence>MPQLNPLTFTLSYSLIRSLTLSRSATKKKPTPSSGAAAKVAVKKTIAPRTTNSGIQKVVLVSFELGDFLGAPQVSRSEAVKKVWAYIKLQNLQRYHLP</sequence>
<dbReference type="InterPro" id="IPR036885">
    <property type="entry name" value="SWIB_MDM2_dom_sf"/>
</dbReference>
<evidence type="ECO:0000259" key="1">
    <source>
        <dbReference type="Pfam" id="PF02201"/>
    </source>
</evidence>
<dbReference type="Pfam" id="PF02201">
    <property type="entry name" value="SWIB"/>
    <property type="match status" value="1"/>
</dbReference>
<dbReference type="AlphaFoldDB" id="A0A0B2P1B5"/>
<dbReference type="CDD" id="cd10567">
    <property type="entry name" value="SWIB-MDM2_like"/>
    <property type="match status" value="1"/>
</dbReference>
<evidence type="ECO:0000313" key="2">
    <source>
        <dbReference type="EMBL" id="KHN03151.1"/>
    </source>
</evidence>
<organism evidence="2">
    <name type="scientific">Glycine soja</name>
    <name type="common">Wild soybean</name>
    <dbReference type="NCBI Taxonomy" id="3848"/>
    <lineage>
        <taxon>Eukaryota</taxon>
        <taxon>Viridiplantae</taxon>
        <taxon>Streptophyta</taxon>
        <taxon>Embryophyta</taxon>
        <taxon>Tracheophyta</taxon>
        <taxon>Spermatophyta</taxon>
        <taxon>Magnoliopsida</taxon>
        <taxon>eudicotyledons</taxon>
        <taxon>Gunneridae</taxon>
        <taxon>Pentapetalae</taxon>
        <taxon>rosids</taxon>
        <taxon>fabids</taxon>
        <taxon>Fabales</taxon>
        <taxon>Fabaceae</taxon>
        <taxon>Papilionoideae</taxon>
        <taxon>50 kb inversion clade</taxon>
        <taxon>NPAAA clade</taxon>
        <taxon>indigoferoid/millettioid clade</taxon>
        <taxon>Phaseoleae</taxon>
        <taxon>Glycine</taxon>
        <taxon>Glycine subgen. Soja</taxon>
    </lineage>
</organism>
<protein>
    <recommendedName>
        <fullName evidence="1">DM2 domain-containing protein</fullName>
    </recommendedName>
</protein>
<feature type="domain" description="DM2" evidence="1">
    <location>
        <begin position="59"/>
        <end position="94"/>
    </location>
</feature>
<accession>A0A0B2P1B5</accession>
<dbReference type="InterPro" id="IPR003121">
    <property type="entry name" value="SWIB_MDM2_domain"/>
</dbReference>
<reference evidence="2" key="1">
    <citation type="submission" date="2014-07" db="EMBL/GenBank/DDBJ databases">
        <title>Identification of a novel salt tolerance gene in wild soybean by whole-genome sequencing.</title>
        <authorList>
            <person name="Lam H.-M."/>
            <person name="Qi X."/>
            <person name="Li M.-W."/>
            <person name="Liu X."/>
            <person name="Xie M."/>
            <person name="Ni M."/>
            <person name="Xu X."/>
        </authorList>
    </citation>
    <scope>NUCLEOTIDE SEQUENCE [LARGE SCALE GENOMIC DNA]</scope>
    <source>
        <tissue evidence="2">Root</tissue>
    </source>
</reference>
<name>A0A0B2P1B5_GLYSO</name>
<dbReference type="Proteomes" id="UP000053555">
    <property type="component" value="Unassembled WGS sequence"/>
</dbReference>
<dbReference type="PANTHER" id="PTHR13844">
    <property type="entry name" value="SWI/SNF-RELATED MATRIX-ASSOCIATED ACTIN-DEPENDENT REGULATOR OF CHROMATIN SUBFAMILY D"/>
    <property type="match status" value="1"/>
</dbReference>
<gene>
    <name evidence="2" type="ORF">glysoja_038920</name>
</gene>
<dbReference type="SUPFAM" id="SSF47592">
    <property type="entry name" value="SWIB/MDM2 domain"/>
    <property type="match status" value="1"/>
</dbReference>
<dbReference type="Gene3D" id="1.10.245.10">
    <property type="entry name" value="SWIB/MDM2 domain"/>
    <property type="match status" value="1"/>
</dbReference>
<proteinExistence type="predicted"/>